<dbReference type="SMART" id="SM00364">
    <property type="entry name" value="LRR_BAC"/>
    <property type="match status" value="3"/>
</dbReference>
<reference evidence="3 5" key="1">
    <citation type="submission" date="2015-02" db="EMBL/GenBank/DDBJ databases">
        <authorList>
            <person name="Chooi Y.-H."/>
        </authorList>
    </citation>
    <scope>NUCLEOTIDE SEQUENCE [LARGE SCALE GENOMIC DNA]</scope>
    <source>
        <strain evidence="3">E3</strain>
    </source>
</reference>
<dbReference type="InterPro" id="IPR032675">
    <property type="entry name" value="LRR_dom_sf"/>
</dbReference>
<proteinExistence type="predicted"/>
<accession>A0A0G4IIG0</accession>
<dbReference type="STRING" id="37360.A0A0G4IIG0"/>
<protein>
    <submittedName>
        <fullName evidence="3">Uncharacterized protein</fullName>
    </submittedName>
</protein>
<evidence type="ECO:0000256" key="2">
    <source>
        <dbReference type="ARBA" id="ARBA00022737"/>
    </source>
</evidence>
<sequence>MEEGEVVPTSLGRSPVTLSPVYQAVSLADRKLTSVGALSAYPDLQHVDVSGNQLESLADLTPLSQMRRLNAARNRLSVFPDFRLPVAVDDDADDDADVDDYPRLLLDVNVAGNQIRSFNLQQLSWFRYLTRLDVSGNQLQSLSALRALLRLTYLNASQNAIGDVDGIGHLPLVELNVSANRIATLGGAGLAISTLRYVDLCGNVLDSLSGIAGHRHVAVVHARDNRIKALADLTDLMDLDLLRDLDLRGNPIGATPGYKDDVLFALPRLEKLDGDPVTPDSILRTEVLHGVHAHVLEGIEAQDGEGPGDDEAGAFWTHCAGQLVMLPWEAFLSASRSRPATAVSLSGIGAGVFGLAAIASALDENPTIRDVHVDGAISSRRWSWRPAYSMRALLAGAHRLRTLSMCDCDLGRVESHALAEFLASSSCLQSLLVAGNHLADNRTQAVPSGAIVDVEACPGLRALLEAVARSPALTTLDLSRNRIVSREAAVALSTLISEERSPDLALNLSGNELSPMGARALVTAIREAPALASIDLSRCGIGADRITVQFLGQSIALNATRLQSVSLSGSRSLSGDLTTTPFGSGSRLQRIALDDCSLATDGVTAVGAWLSQAPSLTQVDVSGNVDADVSVFVERLATAKTSLVDVNVSGCRMSSPKAYGVLLSRNAAITRSLLATPSGTVTIDLIPSQVTDVDVSGMAGVDRDVLVAIGSRRSVSLAACGLPGEVLAQAMSLPVTRLHLGGRQSGWSEISAHLDVSSALSHVRLLDLSQAVLLNAGTKALAAILSGGNARVQHLCLDRCRLGDDDAVRDLLLALPSAPVETLVLSSCNLGENNIDDLVEAIPAAGALAVVDLAGNLVDAQSLLALAGLLERNPPGLRRLRLPRLACYRLPDQEAQVATLDKAAEQIVDLFEGALRKNSFLSELDASEILPAHHAMPLPLRTRIERAIQDHNSTGSRLSRLTLASIGRAATDEQADLVDNRIAAQLAVNRVRGGDLSPTPWSDLARCRLDSE</sequence>
<dbReference type="AlphaFoldDB" id="A0A0G4IIG0"/>
<dbReference type="InterPro" id="IPR001611">
    <property type="entry name" value="Leu-rich_rpt"/>
</dbReference>
<dbReference type="OrthoDB" id="266138at2759"/>
<dbReference type="PANTHER" id="PTHR18849:SF0">
    <property type="entry name" value="CILIA- AND FLAGELLA-ASSOCIATED PROTEIN 410-RELATED"/>
    <property type="match status" value="1"/>
</dbReference>
<evidence type="ECO:0000256" key="1">
    <source>
        <dbReference type="ARBA" id="ARBA00022614"/>
    </source>
</evidence>
<evidence type="ECO:0000313" key="3">
    <source>
        <dbReference type="EMBL" id="CEO94867.1"/>
    </source>
</evidence>
<dbReference type="Proteomes" id="UP000039324">
    <property type="component" value="Unassembled WGS sequence"/>
</dbReference>
<dbReference type="EMBL" id="CDSF01000002">
    <property type="protein sequence ID" value="CEO94867.1"/>
    <property type="molecule type" value="Genomic_DNA"/>
</dbReference>
<evidence type="ECO:0000313" key="4">
    <source>
        <dbReference type="EMBL" id="SPQ94198.1"/>
    </source>
</evidence>
<organism evidence="3 5">
    <name type="scientific">Plasmodiophora brassicae</name>
    <name type="common">Clubroot disease agent</name>
    <dbReference type="NCBI Taxonomy" id="37360"/>
    <lineage>
        <taxon>Eukaryota</taxon>
        <taxon>Sar</taxon>
        <taxon>Rhizaria</taxon>
        <taxon>Endomyxa</taxon>
        <taxon>Phytomyxea</taxon>
        <taxon>Plasmodiophorida</taxon>
        <taxon>Plasmodiophoridae</taxon>
        <taxon>Plasmodiophora</taxon>
    </lineage>
</organism>
<geneLocation type="mitochondrion" evidence="4"/>
<reference evidence="4 6" key="2">
    <citation type="submission" date="2018-03" db="EMBL/GenBank/DDBJ databases">
        <authorList>
            <person name="Fogelqvist J."/>
        </authorList>
    </citation>
    <scope>NUCLEOTIDE SEQUENCE [LARGE SCALE GENOMIC DNA]</scope>
</reference>
<evidence type="ECO:0000313" key="5">
    <source>
        <dbReference type="Proteomes" id="UP000039324"/>
    </source>
</evidence>
<keyword evidence="4" id="KW-0496">Mitochondrion</keyword>
<name>A0A0G4IIG0_PLABS</name>
<gene>
    <name evidence="3" type="ORF">PBRA_003680</name>
    <name evidence="4" type="ORF">PLBR_LOCUS1413</name>
</gene>
<evidence type="ECO:0000313" key="6">
    <source>
        <dbReference type="Proteomes" id="UP000290189"/>
    </source>
</evidence>
<dbReference type="Gene3D" id="3.80.10.10">
    <property type="entry name" value="Ribonuclease Inhibitor"/>
    <property type="match status" value="5"/>
</dbReference>
<dbReference type="Proteomes" id="UP000290189">
    <property type="component" value="Unassembled WGS sequence"/>
</dbReference>
<dbReference type="SMART" id="SM00368">
    <property type="entry name" value="LRR_RI"/>
    <property type="match status" value="6"/>
</dbReference>
<dbReference type="PANTHER" id="PTHR18849">
    <property type="entry name" value="LEUCINE RICH REPEAT PROTEIN"/>
    <property type="match status" value="1"/>
</dbReference>
<keyword evidence="2" id="KW-0677">Repeat</keyword>
<keyword evidence="5" id="KW-1185">Reference proteome</keyword>
<dbReference type="SUPFAM" id="SSF52047">
    <property type="entry name" value="RNI-like"/>
    <property type="match status" value="2"/>
</dbReference>
<keyword evidence="1" id="KW-0433">Leucine-rich repeat</keyword>
<dbReference type="PROSITE" id="PS51450">
    <property type="entry name" value="LRR"/>
    <property type="match status" value="3"/>
</dbReference>
<dbReference type="SUPFAM" id="SSF52058">
    <property type="entry name" value="L domain-like"/>
    <property type="match status" value="1"/>
</dbReference>
<dbReference type="EMBL" id="OVEO01000002">
    <property type="protein sequence ID" value="SPQ94198.1"/>
    <property type="molecule type" value="Genomic_DNA"/>
</dbReference>